<dbReference type="EMBL" id="CP063458">
    <property type="protein sequence ID" value="QOV88563.1"/>
    <property type="molecule type" value="Genomic_DNA"/>
</dbReference>
<name>A0A7M2WT12_9BACT</name>
<keyword evidence="3" id="KW-0413">Isomerase</keyword>
<evidence type="ECO:0000259" key="2">
    <source>
        <dbReference type="Pfam" id="PF01261"/>
    </source>
</evidence>
<dbReference type="PANTHER" id="PTHR12110">
    <property type="entry name" value="HYDROXYPYRUVATE ISOMERASE"/>
    <property type="match status" value="1"/>
</dbReference>
<evidence type="ECO:0000313" key="4">
    <source>
        <dbReference type="Proteomes" id="UP000593765"/>
    </source>
</evidence>
<dbReference type="AlphaFoldDB" id="A0A7M2WT12"/>
<dbReference type="Proteomes" id="UP000593765">
    <property type="component" value="Chromosome"/>
</dbReference>
<keyword evidence="1" id="KW-0732">Signal</keyword>
<accession>A0A7M2WT12</accession>
<dbReference type="RefSeq" id="WP_206291552.1">
    <property type="nucleotide sequence ID" value="NZ_CP063458.1"/>
</dbReference>
<evidence type="ECO:0000256" key="1">
    <source>
        <dbReference type="SAM" id="SignalP"/>
    </source>
</evidence>
<feature type="chain" id="PRO_5034433788" evidence="1">
    <location>
        <begin position="34"/>
        <end position="284"/>
    </location>
</feature>
<dbReference type="Pfam" id="PF01261">
    <property type="entry name" value="AP_endonuc_2"/>
    <property type="match status" value="1"/>
</dbReference>
<dbReference type="InterPro" id="IPR006311">
    <property type="entry name" value="TAT_signal"/>
</dbReference>
<dbReference type="SUPFAM" id="SSF51658">
    <property type="entry name" value="Xylose isomerase-like"/>
    <property type="match status" value="1"/>
</dbReference>
<organism evidence="3 4">
    <name type="scientific">Humisphaera borealis</name>
    <dbReference type="NCBI Taxonomy" id="2807512"/>
    <lineage>
        <taxon>Bacteria</taxon>
        <taxon>Pseudomonadati</taxon>
        <taxon>Planctomycetota</taxon>
        <taxon>Phycisphaerae</taxon>
        <taxon>Tepidisphaerales</taxon>
        <taxon>Tepidisphaeraceae</taxon>
        <taxon>Humisphaera</taxon>
    </lineage>
</organism>
<dbReference type="Gene3D" id="3.20.20.150">
    <property type="entry name" value="Divalent-metal-dependent TIM barrel enzymes"/>
    <property type="match status" value="1"/>
</dbReference>
<feature type="domain" description="Xylose isomerase-like TIM barrel" evidence="2">
    <location>
        <begin position="63"/>
        <end position="281"/>
    </location>
</feature>
<protein>
    <submittedName>
        <fullName evidence="3">Sugar phosphate isomerase/epimerase</fullName>
    </submittedName>
</protein>
<dbReference type="InterPro" id="IPR013022">
    <property type="entry name" value="Xyl_isomerase-like_TIM-brl"/>
</dbReference>
<gene>
    <name evidence="3" type="ORF">IPV69_20305</name>
</gene>
<reference evidence="3 4" key="1">
    <citation type="submission" date="2020-10" db="EMBL/GenBank/DDBJ databases">
        <title>Wide distribution of Phycisphaera-like planctomycetes from WD2101 soil group in peatlands and genome analysis of the first cultivated representative.</title>
        <authorList>
            <person name="Dedysh S.N."/>
            <person name="Beletsky A.V."/>
            <person name="Ivanova A."/>
            <person name="Kulichevskaya I.S."/>
            <person name="Suzina N.E."/>
            <person name="Philippov D.A."/>
            <person name="Rakitin A.L."/>
            <person name="Mardanov A.V."/>
            <person name="Ravin N.V."/>
        </authorList>
    </citation>
    <scope>NUCLEOTIDE SEQUENCE [LARGE SCALE GENOMIC DNA]</scope>
    <source>
        <strain evidence="3 4">M1803</strain>
    </source>
</reference>
<dbReference type="InterPro" id="IPR050312">
    <property type="entry name" value="IolE/XylAMocC-like"/>
</dbReference>
<dbReference type="GO" id="GO:0016853">
    <property type="term" value="F:isomerase activity"/>
    <property type="evidence" value="ECO:0007669"/>
    <property type="project" value="UniProtKB-KW"/>
</dbReference>
<dbReference type="PROSITE" id="PS51318">
    <property type="entry name" value="TAT"/>
    <property type="match status" value="1"/>
</dbReference>
<evidence type="ECO:0000313" key="3">
    <source>
        <dbReference type="EMBL" id="QOV88563.1"/>
    </source>
</evidence>
<keyword evidence="4" id="KW-1185">Reference proteome</keyword>
<feature type="signal peptide" evidence="1">
    <location>
        <begin position="1"/>
        <end position="33"/>
    </location>
</feature>
<dbReference type="KEGG" id="hbs:IPV69_20305"/>
<proteinExistence type="predicted"/>
<dbReference type="InterPro" id="IPR036237">
    <property type="entry name" value="Xyl_isomerase-like_sf"/>
</dbReference>
<sequence length="284" mass="30991">MNATLSRRDILRRSAFAATGLALAGVLPSLASAADAPKKKIPIALELYSLRNELKTDFNGVIQQVGKMGYEGIEFAGYYAWDKKPKELRKLLDDSGLKCCGTHTPLITLQGDALKSTVDLHKELGNSFLICPSLSAKDAEGWANLGKRFTEIAAKLKEHGMFVGYHAHGGDFKKFGDKTSWEIFYDNAGKDVIHQIDTGNTLGGGGDPLAMIKKYPGQTKSTHIKEFGGGPEAAIGEGKIDWKPLLEAYQTVGGTEWYIIEHETSKTPITTVKKCLDNLRKMTA</sequence>
<dbReference type="PANTHER" id="PTHR12110:SF41">
    <property type="entry name" value="INOSOSE DEHYDRATASE"/>
    <property type="match status" value="1"/>
</dbReference>